<dbReference type="InterPro" id="IPR002815">
    <property type="entry name" value="Spo11/TopoVI_A"/>
</dbReference>
<dbReference type="PANTHER" id="PTHR10848">
    <property type="entry name" value="MEIOTIC RECOMBINATION PROTEIN SPO11"/>
    <property type="match status" value="1"/>
</dbReference>
<dbReference type="InterPro" id="IPR034136">
    <property type="entry name" value="TOPRIM_Topo6A/Spo11"/>
</dbReference>
<dbReference type="PANTHER" id="PTHR10848:SF3">
    <property type="entry name" value="MEIOTIC RECOMBINATION PROTEIN SPO11-1"/>
    <property type="match status" value="1"/>
</dbReference>
<evidence type="ECO:0000256" key="2">
    <source>
        <dbReference type="ARBA" id="ARBA00004170"/>
    </source>
</evidence>
<dbReference type="CDD" id="cd00223">
    <property type="entry name" value="TOPRIM_TopoIIB_SPO"/>
    <property type="match status" value="1"/>
</dbReference>
<keyword evidence="3" id="KW-0539">Nucleus</keyword>
<dbReference type="OrthoDB" id="5377392at2759"/>
<comment type="caution">
    <text evidence="5">The sequence shown here is derived from an EMBL/GenBank/DDBJ whole genome shotgun (WGS) entry which is preliminary data.</text>
</comment>
<protein>
    <submittedName>
        <fullName evidence="5">Spo11/DNA topoisomerase VI, subunit A protein</fullName>
    </submittedName>
</protein>
<evidence type="ECO:0000313" key="6">
    <source>
        <dbReference type="Proteomes" id="UP000585474"/>
    </source>
</evidence>
<dbReference type="AlphaFoldDB" id="A0A7J0G9F4"/>
<organism evidence="5 6">
    <name type="scientific">Actinidia rufa</name>
    <dbReference type="NCBI Taxonomy" id="165716"/>
    <lineage>
        <taxon>Eukaryota</taxon>
        <taxon>Viridiplantae</taxon>
        <taxon>Streptophyta</taxon>
        <taxon>Embryophyta</taxon>
        <taxon>Tracheophyta</taxon>
        <taxon>Spermatophyta</taxon>
        <taxon>Magnoliopsida</taxon>
        <taxon>eudicotyledons</taxon>
        <taxon>Gunneridae</taxon>
        <taxon>Pentapetalae</taxon>
        <taxon>asterids</taxon>
        <taxon>Ericales</taxon>
        <taxon>Actinidiaceae</taxon>
        <taxon>Actinidia</taxon>
    </lineage>
</organism>
<proteinExistence type="predicted"/>
<comment type="subcellular location">
    <subcellularLocation>
        <location evidence="2">Membrane</location>
        <topology evidence="2">Peripheral membrane protein</topology>
    </subcellularLocation>
    <subcellularLocation>
        <location evidence="1">Nucleus</location>
    </subcellularLocation>
</comment>
<gene>
    <name evidence="5" type="ORF">Acr_19g0003090</name>
</gene>
<dbReference type="InterPro" id="IPR036078">
    <property type="entry name" value="Spo11/TopoVI_A_sf"/>
</dbReference>
<dbReference type="EMBL" id="BJWL01000019">
    <property type="protein sequence ID" value="GFZ07372.1"/>
    <property type="molecule type" value="Genomic_DNA"/>
</dbReference>
<name>A0A7J0G9F4_9ERIC</name>
<dbReference type="GO" id="GO:0046872">
    <property type="term" value="F:metal ion binding"/>
    <property type="evidence" value="ECO:0007669"/>
    <property type="project" value="InterPro"/>
</dbReference>
<dbReference type="Gene3D" id="3.40.1360.10">
    <property type="match status" value="1"/>
</dbReference>
<dbReference type="GO" id="GO:0009626">
    <property type="term" value="P:plant-type hypersensitive response"/>
    <property type="evidence" value="ECO:0007669"/>
    <property type="project" value="UniProtKB-KW"/>
</dbReference>
<dbReference type="Pfam" id="PF21180">
    <property type="entry name" value="TOP6A-Spo11_Toprim"/>
    <property type="match status" value="1"/>
</dbReference>
<reference evidence="5 6" key="1">
    <citation type="submission" date="2019-07" db="EMBL/GenBank/DDBJ databases">
        <title>De Novo Assembly of kiwifruit Actinidia rufa.</title>
        <authorList>
            <person name="Sugita-Konishi S."/>
            <person name="Sato K."/>
            <person name="Mori E."/>
            <person name="Abe Y."/>
            <person name="Kisaki G."/>
            <person name="Hamano K."/>
            <person name="Suezawa K."/>
            <person name="Otani M."/>
            <person name="Fukuda T."/>
            <person name="Manabe T."/>
            <person name="Gomi K."/>
            <person name="Tabuchi M."/>
            <person name="Akimitsu K."/>
            <person name="Kataoka I."/>
        </authorList>
    </citation>
    <scope>NUCLEOTIDE SEQUENCE [LARGE SCALE GENOMIC DNA]</scope>
    <source>
        <strain evidence="6">cv. Fuchu</strain>
    </source>
</reference>
<dbReference type="InterPro" id="IPR006121">
    <property type="entry name" value="HMA_dom"/>
</dbReference>
<dbReference type="GO" id="GO:0007131">
    <property type="term" value="P:reciprocal meiotic recombination"/>
    <property type="evidence" value="ECO:0007669"/>
    <property type="project" value="TreeGrafter"/>
</dbReference>
<dbReference type="InterPro" id="IPR036163">
    <property type="entry name" value="HMA_dom_sf"/>
</dbReference>
<evidence type="ECO:0000256" key="1">
    <source>
        <dbReference type="ARBA" id="ARBA00004123"/>
    </source>
</evidence>
<dbReference type="GO" id="GO:0003677">
    <property type="term" value="F:DNA binding"/>
    <property type="evidence" value="ECO:0007669"/>
    <property type="project" value="InterPro"/>
</dbReference>
<accession>A0A7J0G9F4</accession>
<keyword evidence="6" id="KW-1185">Reference proteome</keyword>
<keyword evidence="5" id="KW-0413">Isomerase</keyword>
<dbReference type="GO" id="GO:0042138">
    <property type="term" value="P:meiotic DNA double-strand break formation"/>
    <property type="evidence" value="ECO:0007669"/>
    <property type="project" value="InterPro"/>
</dbReference>
<dbReference type="GO" id="GO:0000228">
    <property type="term" value="C:nuclear chromosome"/>
    <property type="evidence" value="ECO:0007669"/>
    <property type="project" value="TreeGrafter"/>
</dbReference>
<dbReference type="SUPFAM" id="SSF55008">
    <property type="entry name" value="HMA, heavy metal-associated domain"/>
    <property type="match status" value="1"/>
</dbReference>
<evidence type="ECO:0000256" key="3">
    <source>
        <dbReference type="ARBA" id="ARBA00023242"/>
    </source>
</evidence>
<dbReference type="PRINTS" id="PR01551">
    <property type="entry name" value="SPO11HOMOLOG"/>
</dbReference>
<sequence>MGGLVMGWLRFQEAGRKFDCISNLNTAHSVPVHVEEVKVFQRLANDQFCNRNRCIGRGYPDVPTRRFLRLLIEKLCLPVCCLVDCDPYGFDILTTYRFGSMQMAYDAKFLRVPEIHWLGAFPSDSEKYGLPQQCLLPLTAEDKSRIEAMLLRCYLQQEVPHWRLELELLLQSGVKFEIEALSVHSLSFLSEEYIPSKIEGSVWAFGGCVLKVDVNCETCKMKLYDVLRSISGSYSVTIDAEEGIAKISGEVDPNILLHALGSGGRHAELKWVNLKSPAPNRAYYDDGYSSYSYGYGPSHGHDDRAIKQPYWGRRWALPDYSYPNGSYSYYPHM</sequence>
<dbReference type="Gene3D" id="3.30.70.100">
    <property type="match status" value="1"/>
</dbReference>
<dbReference type="Proteomes" id="UP000585474">
    <property type="component" value="Unassembled WGS sequence"/>
</dbReference>
<evidence type="ECO:0000259" key="4">
    <source>
        <dbReference type="PROSITE" id="PS50846"/>
    </source>
</evidence>
<dbReference type="InterPro" id="IPR013048">
    <property type="entry name" value="Meiotic_Spo11"/>
</dbReference>
<dbReference type="GO" id="GO:0003918">
    <property type="term" value="F:DNA topoisomerase type II (double strand cut, ATP-hydrolyzing) activity"/>
    <property type="evidence" value="ECO:0007669"/>
    <property type="project" value="InterPro"/>
</dbReference>
<dbReference type="PROSITE" id="PS50846">
    <property type="entry name" value="HMA_2"/>
    <property type="match status" value="1"/>
</dbReference>
<dbReference type="PRINTS" id="PR01550">
    <property type="entry name" value="TOP6AFAMILY"/>
</dbReference>
<feature type="domain" description="HMA" evidence="4">
    <location>
        <begin position="205"/>
        <end position="268"/>
    </location>
</feature>
<evidence type="ECO:0000313" key="5">
    <source>
        <dbReference type="EMBL" id="GFZ07372.1"/>
    </source>
</evidence>
<dbReference type="SUPFAM" id="SSF56726">
    <property type="entry name" value="DNA topoisomerase IV, alpha subunit"/>
    <property type="match status" value="1"/>
</dbReference>
<dbReference type="GO" id="GO:0000706">
    <property type="term" value="P:meiotic DNA double-strand break processing"/>
    <property type="evidence" value="ECO:0007669"/>
    <property type="project" value="TreeGrafter"/>
</dbReference>
<dbReference type="GO" id="GO:0016020">
    <property type="term" value="C:membrane"/>
    <property type="evidence" value="ECO:0007669"/>
    <property type="project" value="UniProtKB-SubCell"/>
</dbReference>